<gene>
    <name evidence="9" type="primary">cobD</name>
    <name evidence="10" type="ORF">SAMN05421829_10374</name>
</gene>
<dbReference type="AlphaFoldDB" id="A0A1N6R3B8"/>
<accession>A0A1N6R3B8</accession>
<dbReference type="STRING" id="34027.SAMN05421829_10374"/>
<comment type="similarity">
    <text evidence="3 9">Belongs to the CobD/CbiB family.</text>
</comment>
<reference evidence="11" key="1">
    <citation type="submission" date="2017-01" db="EMBL/GenBank/DDBJ databases">
        <authorList>
            <person name="Varghese N."/>
            <person name="Submissions S."/>
        </authorList>
    </citation>
    <scope>NUCLEOTIDE SEQUENCE [LARGE SCALE GENOMIC DNA]</scope>
    <source>
        <strain evidence="11">ATCC 51758</strain>
    </source>
</reference>
<keyword evidence="6 9" id="KW-0812">Transmembrane</keyword>
<evidence type="ECO:0000256" key="3">
    <source>
        <dbReference type="ARBA" id="ARBA00006263"/>
    </source>
</evidence>
<evidence type="ECO:0000256" key="9">
    <source>
        <dbReference type="HAMAP-Rule" id="MF_00024"/>
    </source>
</evidence>
<comment type="function">
    <text evidence="9">Converts cobyric acid to cobinamide by the addition of aminopropanol on the F carboxylic group.</text>
</comment>
<dbReference type="GO" id="GO:0048472">
    <property type="term" value="F:threonine-phosphate decarboxylase activity"/>
    <property type="evidence" value="ECO:0007669"/>
    <property type="project" value="InterPro"/>
</dbReference>
<dbReference type="InterPro" id="IPR004485">
    <property type="entry name" value="Cobalamin_biosynth_CobD/CbiB"/>
</dbReference>
<dbReference type="UniPathway" id="UPA00148"/>
<evidence type="ECO:0000256" key="2">
    <source>
        <dbReference type="ARBA" id="ARBA00004953"/>
    </source>
</evidence>
<keyword evidence="11" id="KW-1185">Reference proteome</keyword>
<feature type="transmembrane region" description="Helical" evidence="9">
    <location>
        <begin position="149"/>
        <end position="171"/>
    </location>
</feature>
<dbReference type="NCBIfam" id="NF005792">
    <property type="entry name" value="PRK07630.1"/>
    <property type="match status" value="1"/>
</dbReference>
<evidence type="ECO:0000256" key="6">
    <source>
        <dbReference type="ARBA" id="ARBA00022692"/>
    </source>
</evidence>
<dbReference type="HAMAP" id="MF_00024">
    <property type="entry name" value="CobD_CbiB"/>
    <property type="match status" value="1"/>
</dbReference>
<dbReference type="PANTHER" id="PTHR34308">
    <property type="entry name" value="COBALAMIN BIOSYNTHESIS PROTEIN CBIB"/>
    <property type="match status" value="1"/>
</dbReference>
<comment type="subcellular location">
    <subcellularLocation>
        <location evidence="1 9">Cell membrane</location>
        <topology evidence="1 9">Multi-pass membrane protein</topology>
    </subcellularLocation>
</comment>
<feature type="transmembrane region" description="Helical" evidence="9">
    <location>
        <begin position="285"/>
        <end position="306"/>
    </location>
</feature>
<dbReference type="EMBL" id="FTMD01000003">
    <property type="protein sequence ID" value="SIQ23328.1"/>
    <property type="molecule type" value="Genomic_DNA"/>
</dbReference>
<organism evidence="10 11">
    <name type="scientific">Aromatoleum tolulyticum</name>
    <dbReference type="NCBI Taxonomy" id="34027"/>
    <lineage>
        <taxon>Bacteria</taxon>
        <taxon>Pseudomonadati</taxon>
        <taxon>Pseudomonadota</taxon>
        <taxon>Betaproteobacteria</taxon>
        <taxon>Rhodocyclales</taxon>
        <taxon>Rhodocyclaceae</taxon>
        <taxon>Aromatoleum</taxon>
    </lineage>
</organism>
<dbReference type="GO" id="GO:0009236">
    <property type="term" value="P:cobalamin biosynthetic process"/>
    <property type="evidence" value="ECO:0007669"/>
    <property type="project" value="UniProtKB-UniRule"/>
</dbReference>
<dbReference type="Pfam" id="PF03186">
    <property type="entry name" value="CobD_Cbib"/>
    <property type="match status" value="1"/>
</dbReference>
<evidence type="ECO:0000256" key="5">
    <source>
        <dbReference type="ARBA" id="ARBA00022573"/>
    </source>
</evidence>
<feature type="transmembrane region" description="Helical" evidence="9">
    <location>
        <begin position="48"/>
        <end position="68"/>
    </location>
</feature>
<evidence type="ECO:0000256" key="4">
    <source>
        <dbReference type="ARBA" id="ARBA00022475"/>
    </source>
</evidence>
<keyword evidence="8 9" id="KW-0472">Membrane</keyword>
<protein>
    <recommendedName>
        <fullName evidence="9">Cobalamin biosynthesis protein CobD</fullName>
    </recommendedName>
</protein>
<evidence type="ECO:0000256" key="7">
    <source>
        <dbReference type="ARBA" id="ARBA00022989"/>
    </source>
</evidence>
<keyword evidence="5 9" id="KW-0169">Cobalamin biosynthesis</keyword>
<dbReference type="GO" id="GO:0005886">
    <property type="term" value="C:plasma membrane"/>
    <property type="evidence" value="ECO:0007669"/>
    <property type="project" value="UniProtKB-SubCell"/>
</dbReference>
<evidence type="ECO:0000256" key="1">
    <source>
        <dbReference type="ARBA" id="ARBA00004651"/>
    </source>
</evidence>
<proteinExistence type="inferred from homology"/>
<keyword evidence="4 9" id="KW-1003">Cell membrane</keyword>
<evidence type="ECO:0000256" key="8">
    <source>
        <dbReference type="ARBA" id="ARBA00023136"/>
    </source>
</evidence>
<dbReference type="PANTHER" id="PTHR34308:SF1">
    <property type="entry name" value="COBALAMIN BIOSYNTHESIS PROTEIN CBIB"/>
    <property type="match status" value="1"/>
</dbReference>
<name>A0A1N6R3B8_9RHOO</name>
<dbReference type="OrthoDB" id="8533534at2"/>
<evidence type="ECO:0000313" key="10">
    <source>
        <dbReference type="EMBL" id="SIQ23328.1"/>
    </source>
</evidence>
<comment type="pathway">
    <text evidence="2 9">Cofactor biosynthesis; adenosylcobalamin biosynthesis.</text>
</comment>
<sequence>MTLLSLIVALLLEQVRPLPVRQIVLDPLHRLSGVLVERFNDGQARNGVVAWLLLVVTLVAGGALAFFLLWLVHPLLAVLFNIAVLYLTMGFRQESHFFTDIHLALRMGELDRARSLLGEWRGGQYIGASSCEVARLAIEEGLVAAHRNVFGVIFWFIVLPGPSGALLYRLARFLGEEWGERNDAEFGQFGRFARKAFELIDWLPARLTAASFSVVGDFEDAVFCWRTQAMLWADRASGILIAAGAGALGVRLGMPVHESGEIVERPEMGVGEEADADYMQSTVGLIWRALVLCLLMLALLVIAGWVGA</sequence>
<evidence type="ECO:0000313" key="11">
    <source>
        <dbReference type="Proteomes" id="UP000186819"/>
    </source>
</evidence>
<comment type="caution">
    <text evidence="9">Lacks conserved residue(s) required for the propagation of feature annotation.</text>
</comment>
<keyword evidence="7 9" id="KW-1133">Transmembrane helix</keyword>
<dbReference type="RefSeq" id="WP_076601090.1">
    <property type="nucleotide sequence ID" value="NZ_FTMD01000003.1"/>
</dbReference>
<dbReference type="GO" id="GO:0015420">
    <property type="term" value="F:ABC-type vitamin B12 transporter activity"/>
    <property type="evidence" value="ECO:0007669"/>
    <property type="project" value="UniProtKB-UniRule"/>
</dbReference>
<feature type="transmembrane region" description="Helical" evidence="9">
    <location>
        <begin position="75"/>
        <end position="91"/>
    </location>
</feature>
<dbReference type="Proteomes" id="UP000186819">
    <property type="component" value="Unassembled WGS sequence"/>
</dbReference>